<sequence>MKMKLYLIQSLHLHRIVH</sequence>
<reference evidence="1" key="1">
    <citation type="submission" date="2014-09" db="EMBL/GenBank/DDBJ databases">
        <authorList>
            <person name="Magalhaes I.L.F."/>
            <person name="Oliveira U."/>
            <person name="Santos F.R."/>
            <person name="Vidigal T.H.D.A."/>
            <person name="Brescovit A.D."/>
            <person name="Santos A.J."/>
        </authorList>
    </citation>
    <scope>NUCLEOTIDE SEQUENCE</scope>
    <source>
        <tissue evidence="1">Shoot tissue taken approximately 20 cm above the soil surface</tissue>
    </source>
</reference>
<evidence type="ECO:0000313" key="1">
    <source>
        <dbReference type="EMBL" id="JAE16619.1"/>
    </source>
</evidence>
<organism evidence="1">
    <name type="scientific">Arundo donax</name>
    <name type="common">Giant reed</name>
    <name type="synonym">Donax arundinaceus</name>
    <dbReference type="NCBI Taxonomy" id="35708"/>
    <lineage>
        <taxon>Eukaryota</taxon>
        <taxon>Viridiplantae</taxon>
        <taxon>Streptophyta</taxon>
        <taxon>Embryophyta</taxon>
        <taxon>Tracheophyta</taxon>
        <taxon>Spermatophyta</taxon>
        <taxon>Magnoliopsida</taxon>
        <taxon>Liliopsida</taxon>
        <taxon>Poales</taxon>
        <taxon>Poaceae</taxon>
        <taxon>PACMAD clade</taxon>
        <taxon>Arundinoideae</taxon>
        <taxon>Arundineae</taxon>
        <taxon>Arundo</taxon>
    </lineage>
</organism>
<reference evidence="1" key="2">
    <citation type="journal article" date="2015" name="Data Brief">
        <title>Shoot transcriptome of the giant reed, Arundo donax.</title>
        <authorList>
            <person name="Barrero R.A."/>
            <person name="Guerrero F.D."/>
            <person name="Moolhuijzen P."/>
            <person name="Goolsby J.A."/>
            <person name="Tidwell J."/>
            <person name="Bellgard S.E."/>
            <person name="Bellgard M.I."/>
        </authorList>
    </citation>
    <scope>NUCLEOTIDE SEQUENCE</scope>
    <source>
        <tissue evidence="1">Shoot tissue taken approximately 20 cm above the soil surface</tissue>
    </source>
</reference>
<dbReference type="EMBL" id="GBRH01181277">
    <property type="protein sequence ID" value="JAE16619.1"/>
    <property type="molecule type" value="Transcribed_RNA"/>
</dbReference>
<proteinExistence type="predicted"/>
<dbReference type="AlphaFoldDB" id="A0A0A9FZK9"/>
<name>A0A0A9FZK9_ARUDO</name>
<accession>A0A0A9FZK9</accession>
<protein>
    <submittedName>
        <fullName evidence="1">Uncharacterized protein</fullName>
    </submittedName>
</protein>